<organism evidence="4 5">
    <name type="scientific">Alloiococcus otitis ATCC 51267</name>
    <dbReference type="NCBI Taxonomy" id="883081"/>
    <lineage>
        <taxon>Bacteria</taxon>
        <taxon>Bacillati</taxon>
        <taxon>Bacillota</taxon>
        <taxon>Bacilli</taxon>
        <taxon>Lactobacillales</taxon>
        <taxon>Carnobacteriaceae</taxon>
        <taxon>Alloiococcus</taxon>
    </lineage>
</organism>
<dbReference type="EMBL" id="AGXA01000019">
    <property type="protein sequence ID" value="EKU93534.1"/>
    <property type="molecule type" value="Genomic_DNA"/>
</dbReference>
<dbReference type="AlphaFoldDB" id="K9E8L1"/>
<keyword evidence="5" id="KW-1185">Reference proteome</keyword>
<dbReference type="InterPro" id="IPR000182">
    <property type="entry name" value="GNAT_dom"/>
</dbReference>
<dbReference type="OrthoDB" id="5319888at2"/>
<dbReference type="Gene3D" id="3.40.630.30">
    <property type="match status" value="1"/>
</dbReference>
<evidence type="ECO:0000256" key="2">
    <source>
        <dbReference type="ARBA" id="ARBA00023315"/>
    </source>
</evidence>
<dbReference type="eggNOG" id="COG0456">
    <property type="taxonomic scope" value="Bacteria"/>
</dbReference>
<dbReference type="GO" id="GO:0016747">
    <property type="term" value="F:acyltransferase activity, transferring groups other than amino-acyl groups"/>
    <property type="evidence" value="ECO:0007669"/>
    <property type="project" value="InterPro"/>
</dbReference>
<dbReference type="PROSITE" id="PS51186">
    <property type="entry name" value="GNAT"/>
    <property type="match status" value="1"/>
</dbReference>
<dbReference type="CDD" id="cd04301">
    <property type="entry name" value="NAT_SF"/>
    <property type="match status" value="1"/>
</dbReference>
<comment type="caution">
    <text evidence="4">The sequence shown here is derived from an EMBL/GenBank/DDBJ whole genome shotgun (WGS) entry which is preliminary data.</text>
</comment>
<dbReference type="SUPFAM" id="SSF55729">
    <property type="entry name" value="Acyl-CoA N-acyltransferases (Nat)"/>
    <property type="match status" value="1"/>
</dbReference>
<dbReference type="Proteomes" id="UP000009875">
    <property type="component" value="Unassembled WGS sequence"/>
</dbReference>
<reference evidence="4 5" key="1">
    <citation type="submission" date="2012-09" db="EMBL/GenBank/DDBJ databases">
        <title>The Genome Sequence of Alloiococcus otitis ATCC 51267.</title>
        <authorList>
            <consortium name="The Broad Institute Genome Sequencing Platform"/>
            <person name="Earl A."/>
            <person name="Ward D."/>
            <person name="Feldgarden M."/>
            <person name="Gevers D."/>
            <person name="Huys G."/>
            <person name="Walker B."/>
            <person name="Young S.K."/>
            <person name="Zeng Q."/>
            <person name="Gargeya S."/>
            <person name="Fitzgerald M."/>
            <person name="Haas B."/>
            <person name="Abouelleil A."/>
            <person name="Alvarado L."/>
            <person name="Arachchi H.M."/>
            <person name="Berlin A.M."/>
            <person name="Chapman S.B."/>
            <person name="Goldberg J."/>
            <person name="Griggs A."/>
            <person name="Gujja S."/>
            <person name="Hansen M."/>
            <person name="Howarth C."/>
            <person name="Imamovic A."/>
            <person name="Larimer J."/>
            <person name="McCowen C."/>
            <person name="Montmayeur A."/>
            <person name="Murphy C."/>
            <person name="Neiman D."/>
            <person name="Pearson M."/>
            <person name="Priest M."/>
            <person name="Roberts A."/>
            <person name="Saif S."/>
            <person name="Shea T."/>
            <person name="Sisk P."/>
            <person name="Sykes S."/>
            <person name="Wortman J."/>
            <person name="Nusbaum C."/>
            <person name="Birren B."/>
        </authorList>
    </citation>
    <scope>NUCLEOTIDE SEQUENCE [LARGE SCALE GENOMIC DNA]</scope>
    <source>
        <strain evidence="4 5">ATCC 51267</strain>
    </source>
</reference>
<dbReference type="RefSeq" id="WP_003777910.1">
    <property type="nucleotide sequence ID" value="NZ_JH992959.1"/>
</dbReference>
<dbReference type="PANTHER" id="PTHR43420">
    <property type="entry name" value="ACETYLTRANSFERASE"/>
    <property type="match status" value="1"/>
</dbReference>
<dbReference type="Pfam" id="PF00583">
    <property type="entry name" value="Acetyltransf_1"/>
    <property type="match status" value="1"/>
</dbReference>
<dbReference type="InterPro" id="IPR016181">
    <property type="entry name" value="Acyl_CoA_acyltransferase"/>
</dbReference>
<evidence type="ECO:0000259" key="3">
    <source>
        <dbReference type="PROSITE" id="PS51186"/>
    </source>
</evidence>
<proteinExistence type="predicted"/>
<sequence length="229" mass="25876">MDKEEIKASIAEIIYQAFKDKIKYFWFWTDNKTKALDLIQKGLDLSQVCTLTNDQGQIVACATIETANSGLAIDLSYKDFRKSFNPLTGLVRQIVYTIYKGAQKTAQEDEVYVDLAAVSPAFRSQGYGGQLFEKLETLCQEKQKNKLSLDVVDSNQAAKSFYERIGFEQVGYEQMNILFRQFTKKAGFAGVYTMTKKVKSSRRLAINWLVDLSHHRAYGSVHGGSISCV</sequence>
<name>K9E8L1_9LACT</name>
<keyword evidence="1" id="KW-0808">Transferase</keyword>
<dbReference type="InterPro" id="IPR050680">
    <property type="entry name" value="YpeA/RimI_acetyltransf"/>
</dbReference>
<feature type="non-terminal residue" evidence="4">
    <location>
        <position position="229"/>
    </location>
</feature>
<protein>
    <recommendedName>
        <fullName evidence="3">N-acetyltransferase domain-containing protein</fullName>
    </recommendedName>
</protein>
<keyword evidence="2" id="KW-0012">Acyltransferase</keyword>
<accession>K9E8L1</accession>
<feature type="domain" description="N-acetyltransferase" evidence="3">
    <location>
        <begin position="4"/>
        <end position="199"/>
    </location>
</feature>
<evidence type="ECO:0000313" key="5">
    <source>
        <dbReference type="Proteomes" id="UP000009875"/>
    </source>
</evidence>
<gene>
    <name evidence="4" type="ORF">HMPREF9698_00950</name>
</gene>
<evidence type="ECO:0000256" key="1">
    <source>
        <dbReference type="ARBA" id="ARBA00022679"/>
    </source>
</evidence>
<dbReference type="HOGENOM" id="CLU_1211957_0_0_9"/>
<evidence type="ECO:0000313" key="4">
    <source>
        <dbReference type="EMBL" id="EKU93534.1"/>
    </source>
</evidence>